<dbReference type="GO" id="GO:0015230">
    <property type="term" value="F:FAD transmembrane transporter activity"/>
    <property type="evidence" value="ECO:0007669"/>
    <property type="project" value="TreeGrafter"/>
</dbReference>
<evidence type="ECO:0000313" key="12">
    <source>
        <dbReference type="EMBL" id="ACI65941.1"/>
    </source>
</evidence>
<comment type="subcellular location">
    <subcellularLocation>
        <location evidence="1">Peroxisome membrane</location>
        <topology evidence="1">Multi-pass membrane protein</topology>
    </subcellularLocation>
</comment>
<dbReference type="OrthoDB" id="10266426at2759"/>
<gene>
    <name evidence="12" type="ORF">PHATR_3755</name>
</gene>
<keyword evidence="3 10" id="KW-0813">Transport</keyword>
<dbReference type="InterPro" id="IPR052217">
    <property type="entry name" value="Mito/Peroxisomal_Carrier"/>
</dbReference>
<name>B5Y5H5_PHATC</name>
<evidence type="ECO:0000256" key="6">
    <source>
        <dbReference type="ARBA" id="ARBA00022989"/>
    </source>
</evidence>
<dbReference type="GO" id="GO:0015217">
    <property type="term" value="F:ADP transmembrane transporter activity"/>
    <property type="evidence" value="ECO:0007669"/>
    <property type="project" value="TreeGrafter"/>
</dbReference>
<evidence type="ECO:0000256" key="8">
    <source>
        <dbReference type="ARBA" id="ARBA00023140"/>
    </source>
</evidence>
<feature type="repeat" description="Solcar" evidence="9">
    <location>
        <begin position="135"/>
        <end position="240"/>
    </location>
</feature>
<dbReference type="Gene3D" id="1.50.40.10">
    <property type="entry name" value="Mitochondrial carrier domain"/>
    <property type="match status" value="1"/>
</dbReference>
<evidence type="ECO:0000256" key="10">
    <source>
        <dbReference type="RuleBase" id="RU000488"/>
    </source>
</evidence>
<reference evidence="13" key="2">
    <citation type="submission" date="2008-08" db="EMBL/GenBank/DDBJ databases">
        <authorList>
            <consortium name="Diatom Consortium"/>
            <person name="Grigoriev I."/>
            <person name="Grimwood J."/>
            <person name="Kuo A."/>
            <person name="Otillar R.P."/>
            <person name="Salamov A."/>
            <person name="Detter J.C."/>
            <person name="Lindquist E."/>
            <person name="Shapiro H."/>
            <person name="Lucas S."/>
            <person name="Glavina del Rio T."/>
            <person name="Pitluck S."/>
            <person name="Rokhsar D."/>
            <person name="Bowler C."/>
        </authorList>
    </citation>
    <scope>GENOME REANNOTATION</scope>
    <source>
        <strain evidence="13">CCAP 1055/1</strain>
    </source>
</reference>
<dbReference type="eggNOG" id="KOG0769">
    <property type="taxonomic scope" value="Eukaryota"/>
</dbReference>
<dbReference type="PaxDb" id="2850-Phatr3755"/>
<dbReference type="GO" id="GO:0005347">
    <property type="term" value="F:ATP transmembrane transporter activity"/>
    <property type="evidence" value="ECO:0007669"/>
    <property type="project" value="TreeGrafter"/>
</dbReference>
<keyword evidence="4 9" id="KW-0812">Transmembrane</keyword>
<evidence type="ECO:0000256" key="7">
    <source>
        <dbReference type="ARBA" id="ARBA00023136"/>
    </source>
</evidence>
<evidence type="ECO:0000256" key="5">
    <source>
        <dbReference type="ARBA" id="ARBA00022737"/>
    </source>
</evidence>
<evidence type="ECO:0000256" key="4">
    <source>
        <dbReference type="ARBA" id="ARBA00022692"/>
    </source>
</evidence>
<accession>B5Y5H5</accession>
<evidence type="ECO:0000256" key="2">
    <source>
        <dbReference type="ARBA" id="ARBA00006375"/>
    </source>
</evidence>
<dbReference type="SUPFAM" id="SSF103506">
    <property type="entry name" value="Mitochondrial carrier"/>
    <property type="match status" value="1"/>
</dbReference>
<feature type="non-terminal residue" evidence="12">
    <location>
        <position position="1"/>
    </location>
</feature>
<dbReference type="PANTHER" id="PTHR45939:SF5">
    <property type="entry name" value="PEROXISOMAL MEMBRANE PROTEIN PMP34"/>
    <property type="match status" value="1"/>
</dbReference>
<keyword evidence="13" id="KW-1185">Reference proteome</keyword>
<feature type="non-terminal residue" evidence="12">
    <location>
        <position position="240"/>
    </location>
</feature>
<dbReference type="GO" id="GO:0044610">
    <property type="term" value="F:FMN transmembrane transporter activity"/>
    <property type="evidence" value="ECO:0007669"/>
    <property type="project" value="TreeGrafter"/>
</dbReference>
<sequence>LYRGVTPIVATIAISNFIFFYVNELMKRLMVSPNTSRTSSQQRLRLLIASCMAGVVNVLLTNPLWVTNLRIVAGDTFSESLLVELYNAVKNHGLAHLWKGTSTSILLVSNPVIQFFVYEQLKNRRVASRRLGDNLTALEAFWTGAVAKTIATITTYPLQLTQAVLRMQGQIDGVIAAESTPPNDHGRTIIAAPRYLGTWDCIVKLYRRGGVEGIFTGMRAKMLQTVLTASFTFLTYEQIL</sequence>
<reference evidence="12 13" key="1">
    <citation type="journal article" date="2008" name="Nature">
        <title>The Phaeodactylum genome reveals the evolutionary history of diatom genomes.</title>
        <authorList>
            <person name="Bowler C."/>
            <person name="Allen A.E."/>
            <person name="Badger J.H."/>
            <person name="Grimwood J."/>
            <person name="Jabbari K."/>
            <person name="Kuo A."/>
            <person name="Maheswari U."/>
            <person name="Martens C."/>
            <person name="Maumus F."/>
            <person name="Otillar R.P."/>
            <person name="Rayko E."/>
            <person name="Salamov A."/>
            <person name="Vandepoele K."/>
            <person name="Beszteri B."/>
            <person name="Gruber A."/>
            <person name="Heijde M."/>
            <person name="Katinka M."/>
            <person name="Mock T."/>
            <person name="Valentin K."/>
            <person name="Verret F."/>
            <person name="Berges J.A."/>
            <person name="Brownlee C."/>
            <person name="Cadoret J.P."/>
            <person name="Chiovitti A."/>
            <person name="Choi C.J."/>
            <person name="Coesel S."/>
            <person name="De Martino A."/>
            <person name="Detter J.C."/>
            <person name="Durkin C."/>
            <person name="Falciatore A."/>
            <person name="Fournet J."/>
            <person name="Haruta M."/>
            <person name="Huysman M.J."/>
            <person name="Jenkins B.D."/>
            <person name="Jiroutova K."/>
            <person name="Jorgensen R.E."/>
            <person name="Joubert Y."/>
            <person name="Kaplan A."/>
            <person name="Kroger N."/>
            <person name="Kroth P.G."/>
            <person name="La Roche J."/>
            <person name="Lindquist E."/>
            <person name="Lommer M."/>
            <person name="Martin-Jezequel V."/>
            <person name="Lopez P.J."/>
            <person name="Lucas S."/>
            <person name="Mangogna M."/>
            <person name="McGinnis K."/>
            <person name="Medlin L.K."/>
            <person name="Montsant A."/>
            <person name="Oudot-Le Secq M.P."/>
            <person name="Napoli C."/>
            <person name="Obornik M."/>
            <person name="Parker M.S."/>
            <person name="Petit J.L."/>
            <person name="Porcel B.M."/>
            <person name="Poulsen N."/>
            <person name="Robison M."/>
            <person name="Rychlewski L."/>
            <person name="Rynearson T.A."/>
            <person name="Schmutz J."/>
            <person name="Shapiro H."/>
            <person name="Siaut M."/>
            <person name="Stanley M."/>
            <person name="Sussman M.R."/>
            <person name="Taylor A.R."/>
            <person name="Vardi A."/>
            <person name="von Dassow P."/>
            <person name="Vyverman W."/>
            <person name="Willis A."/>
            <person name="Wyrwicz L.S."/>
            <person name="Rokhsar D.S."/>
            <person name="Weissenbach J."/>
            <person name="Armbrust E.V."/>
            <person name="Green B.R."/>
            <person name="Van de Peer Y."/>
            <person name="Grigoriev I.V."/>
        </authorList>
    </citation>
    <scope>NUCLEOTIDE SEQUENCE [LARGE SCALE GENOMIC DNA]</scope>
    <source>
        <strain evidence="12 13">CCAP 1055/1</strain>
    </source>
</reference>
<dbReference type="EMBL" id="CP001142">
    <property type="protein sequence ID" value="ACI65941.1"/>
    <property type="molecule type" value="Genomic_DNA"/>
</dbReference>
<evidence type="ECO:0000256" key="9">
    <source>
        <dbReference type="PROSITE-ProRule" id="PRU00282"/>
    </source>
</evidence>
<dbReference type="PROSITE" id="PS50920">
    <property type="entry name" value="SOLCAR"/>
    <property type="match status" value="2"/>
</dbReference>
<feature type="transmembrane region" description="Helical" evidence="11">
    <location>
        <begin position="6"/>
        <end position="23"/>
    </location>
</feature>
<dbReference type="RefSeq" id="XP_002186471.1">
    <property type="nucleotide sequence ID" value="XM_002186435.1"/>
</dbReference>
<evidence type="ECO:0000256" key="1">
    <source>
        <dbReference type="ARBA" id="ARBA00004585"/>
    </source>
</evidence>
<dbReference type="GO" id="GO:0051724">
    <property type="term" value="F:NAD transmembrane transporter activity"/>
    <property type="evidence" value="ECO:0007669"/>
    <property type="project" value="TreeGrafter"/>
</dbReference>
<keyword evidence="7 9" id="KW-0472">Membrane</keyword>
<organism evidence="12 13">
    <name type="scientific">Phaeodactylum tricornutum (strain CCAP 1055/1)</name>
    <dbReference type="NCBI Taxonomy" id="556484"/>
    <lineage>
        <taxon>Eukaryota</taxon>
        <taxon>Sar</taxon>
        <taxon>Stramenopiles</taxon>
        <taxon>Ochrophyta</taxon>
        <taxon>Bacillariophyta</taxon>
        <taxon>Bacillariophyceae</taxon>
        <taxon>Bacillariophycidae</taxon>
        <taxon>Naviculales</taxon>
        <taxon>Phaeodactylaceae</taxon>
        <taxon>Phaeodactylum</taxon>
    </lineage>
</organism>
<evidence type="ECO:0000256" key="11">
    <source>
        <dbReference type="SAM" id="Phobius"/>
    </source>
</evidence>
<keyword evidence="6 11" id="KW-1133">Transmembrane helix</keyword>
<dbReference type="Pfam" id="PF00153">
    <property type="entry name" value="Mito_carr"/>
    <property type="match status" value="2"/>
</dbReference>
<dbReference type="InParanoid" id="B5Y5H5"/>
<dbReference type="GeneID" id="7204056"/>
<keyword evidence="8" id="KW-0576">Peroxisome</keyword>
<dbReference type="InterPro" id="IPR023395">
    <property type="entry name" value="MCP_dom_sf"/>
</dbReference>
<dbReference type="GO" id="GO:0080122">
    <property type="term" value="F:AMP transmembrane transporter activity"/>
    <property type="evidence" value="ECO:0007669"/>
    <property type="project" value="TreeGrafter"/>
</dbReference>
<dbReference type="InterPro" id="IPR018108">
    <property type="entry name" value="MCP_transmembrane"/>
</dbReference>
<proteinExistence type="inferred from homology"/>
<feature type="transmembrane region" description="Helical" evidence="11">
    <location>
        <begin position="44"/>
        <end position="65"/>
    </location>
</feature>
<evidence type="ECO:0000256" key="3">
    <source>
        <dbReference type="ARBA" id="ARBA00022448"/>
    </source>
</evidence>
<comment type="similarity">
    <text evidence="2 10">Belongs to the mitochondrial carrier (TC 2.A.29) family.</text>
</comment>
<dbReference type="AlphaFoldDB" id="B5Y5H5"/>
<dbReference type="GO" id="GO:0005778">
    <property type="term" value="C:peroxisomal membrane"/>
    <property type="evidence" value="ECO:0007669"/>
    <property type="project" value="UniProtKB-SubCell"/>
</dbReference>
<dbReference type="STRING" id="556484.B5Y5H5"/>
<dbReference type="Proteomes" id="UP000000759">
    <property type="component" value="Chromosome 3"/>
</dbReference>
<dbReference type="HOGENOM" id="CLU_761785_0_0_1"/>
<evidence type="ECO:0000313" key="13">
    <source>
        <dbReference type="Proteomes" id="UP000000759"/>
    </source>
</evidence>
<keyword evidence="5" id="KW-0677">Repeat</keyword>
<dbReference type="GO" id="GO:0015228">
    <property type="term" value="F:coenzyme A transmembrane transporter activity"/>
    <property type="evidence" value="ECO:0007669"/>
    <property type="project" value="TreeGrafter"/>
</dbReference>
<dbReference type="KEGG" id="pti:PHATR_3755"/>
<protein>
    <submittedName>
        <fullName evidence="12">Uncharacterized protein</fullName>
    </submittedName>
</protein>
<dbReference type="PANTHER" id="PTHR45939">
    <property type="entry name" value="PEROXISOMAL MEMBRANE PROTEIN PMP34-RELATED"/>
    <property type="match status" value="1"/>
</dbReference>
<feature type="repeat" description="Solcar" evidence="9">
    <location>
        <begin position="41"/>
        <end position="124"/>
    </location>
</feature>